<dbReference type="OrthoDB" id="190583at2"/>
<dbReference type="CDD" id="cd09627">
    <property type="entry name" value="DOMON_murB_like"/>
    <property type="match status" value="1"/>
</dbReference>
<evidence type="ECO:0000313" key="1">
    <source>
        <dbReference type="EMBL" id="MXP43657.1"/>
    </source>
</evidence>
<reference evidence="1 2" key="1">
    <citation type="submission" date="2019-12" db="EMBL/GenBank/DDBJ databases">
        <title>Genomic-based taxomic classification of the family Erythrobacteraceae.</title>
        <authorList>
            <person name="Xu L."/>
        </authorList>
    </citation>
    <scope>NUCLEOTIDE SEQUENCE [LARGE SCALE GENOMIC DNA]</scope>
    <source>
        <strain evidence="1 2">KCTC 42453</strain>
    </source>
</reference>
<protein>
    <recommendedName>
        <fullName evidence="3">DOMON-like domain-containing protein</fullName>
    </recommendedName>
</protein>
<evidence type="ECO:0008006" key="3">
    <source>
        <dbReference type="Google" id="ProtNLM"/>
    </source>
</evidence>
<accession>A0A845B2J8</accession>
<proteinExistence type="predicted"/>
<dbReference type="AlphaFoldDB" id="A0A845B2J8"/>
<gene>
    <name evidence="1" type="ORF">GRI65_04195</name>
</gene>
<sequence>MEKHQLLPHPAHPPLSVSGVTVGILSHDRNWLGLRWTITGAQEVMVPRFRKRGRADGLWQTTCFEMFVKPPGVPNYTEFNLSPSRQWAAYDFTDYRAGPMDRPVPRDMSATYRRGGNTAIFDGYIPAAALPELPAAMALTAVIEETGGVKSYWSLRHSAAAPDFHDPACFTAPLTAPENP</sequence>
<keyword evidence="2" id="KW-1185">Reference proteome</keyword>
<comment type="caution">
    <text evidence="1">The sequence shown here is derived from an EMBL/GenBank/DDBJ whole genome shotgun (WGS) entry which is preliminary data.</text>
</comment>
<dbReference type="Gene3D" id="2.60.40.1190">
    <property type="match status" value="1"/>
</dbReference>
<evidence type="ECO:0000313" key="2">
    <source>
        <dbReference type="Proteomes" id="UP000431922"/>
    </source>
</evidence>
<organism evidence="1 2">
    <name type="scientific">Allopontixanthobacter sediminis</name>
    <dbReference type="NCBI Taxonomy" id="1689985"/>
    <lineage>
        <taxon>Bacteria</taxon>
        <taxon>Pseudomonadati</taxon>
        <taxon>Pseudomonadota</taxon>
        <taxon>Alphaproteobacteria</taxon>
        <taxon>Sphingomonadales</taxon>
        <taxon>Erythrobacteraceae</taxon>
        <taxon>Allopontixanthobacter</taxon>
    </lineage>
</organism>
<dbReference type="EMBL" id="WTYL01000001">
    <property type="protein sequence ID" value="MXP43657.1"/>
    <property type="molecule type" value="Genomic_DNA"/>
</dbReference>
<name>A0A845B2J8_9SPHN</name>
<dbReference type="Proteomes" id="UP000431922">
    <property type="component" value="Unassembled WGS sequence"/>
</dbReference>